<accession>A0A212K2S4</accession>
<reference evidence="2" key="1">
    <citation type="submission" date="2016-04" db="EMBL/GenBank/DDBJ databases">
        <authorList>
            <person name="Evans L.H."/>
            <person name="Alamgir A."/>
            <person name="Owens N."/>
            <person name="Weber N.D."/>
            <person name="Virtaneva K."/>
            <person name="Barbian K."/>
            <person name="Babar A."/>
            <person name="Rosenke K."/>
        </authorList>
    </citation>
    <scope>NUCLEOTIDE SEQUENCE</scope>
    <source>
        <strain evidence="2">92-2</strain>
    </source>
</reference>
<feature type="transmembrane region" description="Helical" evidence="1">
    <location>
        <begin position="37"/>
        <end position="55"/>
    </location>
</feature>
<keyword evidence="1" id="KW-0812">Transmembrane</keyword>
<feature type="transmembrane region" description="Helical" evidence="1">
    <location>
        <begin position="62"/>
        <end position="78"/>
    </location>
</feature>
<dbReference type="RefSeq" id="WP_192112801.1">
    <property type="nucleotide sequence ID" value="NZ_CABUEN010000003.1"/>
</dbReference>
<keyword evidence="1" id="KW-0472">Membrane</keyword>
<sequence length="172" mass="19000">MPTLPPMFSLFTYIALIVGVNFAFSVTPLIQLPNGDMWAPLSLIVGFIFVVRDYAQRRVGHHVLWGMLVGCVVSWFMASPQLALASAAAFAVGELGDWAVYTFTRRPFSQRILISSLVGAPLDSIVFLGMIGIATPWSVITMSLSKLAGSLLVFWLVRRREQRECGLEHIQA</sequence>
<evidence type="ECO:0000313" key="2">
    <source>
        <dbReference type="EMBL" id="SBW05999.1"/>
    </source>
</evidence>
<dbReference type="EMBL" id="FLUP01000001">
    <property type="protein sequence ID" value="SBW05999.1"/>
    <property type="molecule type" value="Genomic_DNA"/>
</dbReference>
<feature type="transmembrane region" description="Helical" evidence="1">
    <location>
        <begin position="139"/>
        <end position="157"/>
    </location>
</feature>
<protein>
    <recommendedName>
        <fullName evidence="3">VUT family protein</fullName>
    </recommendedName>
</protein>
<organism evidence="2">
    <name type="scientific">uncultured Desulfovibrio sp</name>
    <dbReference type="NCBI Taxonomy" id="167968"/>
    <lineage>
        <taxon>Bacteria</taxon>
        <taxon>Pseudomonadati</taxon>
        <taxon>Thermodesulfobacteriota</taxon>
        <taxon>Desulfovibrionia</taxon>
        <taxon>Desulfovibrionales</taxon>
        <taxon>Desulfovibrionaceae</taxon>
        <taxon>Desulfovibrio</taxon>
        <taxon>environmental samples</taxon>
    </lineage>
</organism>
<feature type="transmembrane region" description="Helical" evidence="1">
    <location>
        <begin position="7"/>
        <end position="31"/>
    </location>
</feature>
<dbReference type="AlphaFoldDB" id="A0A212K2S4"/>
<keyword evidence="1" id="KW-1133">Transmembrane helix</keyword>
<dbReference type="Pfam" id="PF02592">
    <property type="entry name" value="Vut_1"/>
    <property type="match status" value="1"/>
</dbReference>
<gene>
    <name evidence="2" type="ORF">KM92DES2_12127</name>
</gene>
<evidence type="ECO:0000256" key="1">
    <source>
        <dbReference type="SAM" id="Phobius"/>
    </source>
</evidence>
<proteinExistence type="predicted"/>
<dbReference type="InterPro" id="IPR003744">
    <property type="entry name" value="YhhQ"/>
</dbReference>
<name>A0A212K2S4_9BACT</name>
<evidence type="ECO:0008006" key="3">
    <source>
        <dbReference type="Google" id="ProtNLM"/>
    </source>
</evidence>